<sequence length="44" mass="4856">MFFSFRDSTQTRKAFNFLYVNGRAAERNKPGQSGLVSLGGSEIA</sequence>
<dbReference type="AlphaFoldDB" id="A0A250ME88"/>
<dbReference type="EMBL" id="LT221038">
    <property type="protein sequence ID" value="CZR15240.1"/>
    <property type="molecule type" value="Genomic_DNA"/>
</dbReference>
<reference evidence="1" key="2">
    <citation type="submission" date="2017-08" db="EMBL/GenBank/DDBJ databases">
        <title>Emergence of yersinia pseudotuberculosis strains with a plasmid-mediated antibiotics resistance.</title>
        <authorList>
            <person name="BOUCHIER C.B."/>
            <person name="GALIMAND M.G."/>
            <person name="CARNIEL E.C."/>
            <person name="CABANEL N.C."/>
        </authorList>
    </citation>
    <scope>NUCLEOTIDE SEQUENCE [LARGE SCALE GENOMIC DNA]</scope>
    <source>
        <strain evidence="1">Yps.R2</strain>
        <plasmid evidence="1">pYps.R2</plasmid>
    </source>
</reference>
<keyword evidence="1" id="KW-0614">Plasmid</keyword>
<evidence type="ECO:0000313" key="1">
    <source>
        <dbReference type="EMBL" id="CZR15240.1"/>
    </source>
</evidence>
<proteinExistence type="predicted"/>
<organism evidence="1">
    <name type="scientific">Yersinia pseudotuberculosis</name>
    <dbReference type="NCBI Taxonomy" id="633"/>
    <lineage>
        <taxon>Bacteria</taxon>
        <taxon>Pseudomonadati</taxon>
        <taxon>Pseudomonadota</taxon>
        <taxon>Gammaproteobacteria</taxon>
        <taxon>Enterobacterales</taxon>
        <taxon>Yersiniaceae</taxon>
        <taxon>Yersinia</taxon>
    </lineage>
</organism>
<geneLocation type="plasmid" evidence="1">
    <name>pYps.R2</name>
</geneLocation>
<name>A0A250ME88_YERPU</name>
<accession>A0A250ME88</accession>
<protein>
    <submittedName>
        <fullName evidence="1">Uncharacterized protein</fullName>
    </submittedName>
</protein>
<reference evidence="1" key="1">
    <citation type="submission" date="2016-02" db="EMBL/GenBank/DDBJ databases">
        <authorList>
            <person name="Wen L."/>
            <person name="He K."/>
            <person name="Yang H."/>
        </authorList>
    </citation>
    <scope>NUCLEOTIDE SEQUENCE</scope>
    <source>
        <strain evidence="1">Yps.R2</strain>
        <plasmid evidence="1">pYps.R2</plasmid>
    </source>
</reference>